<dbReference type="Gene3D" id="3.90.1140.10">
    <property type="entry name" value="Cyclic phosphodiesterase"/>
    <property type="match status" value="1"/>
</dbReference>
<comment type="caution">
    <text evidence="3">The sequence shown here is derived from an EMBL/GenBank/DDBJ whole genome shotgun (WGS) entry which is preliminary data.</text>
</comment>
<dbReference type="InterPro" id="IPR004175">
    <property type="entry name" value="RNA_CPDase"/>
</dbReference>
<name>A0A926NGN6_9BACI</name>
<dbReference type="GO" id="GO:0004113">
    <property type="term" value="F:2',3'-cyclic-nucleotide 3'-phosphodiesterase activity"/>
    <property type="evidence" value="ECO:0007669"/>
    <property type="project" value="InterPro"/>
</dbReference>
<accession>A0A926NGN6</accession>
<organism evidence="3 4">
    <name type="scientific">Metabacillus arenae</name>
    <dbReference type="NCBI Taxonomy" id="2771434"/>
    <lineage>
        <taxon>Bacteria</taxon>
        <taxon>Bacillati</taxon>
        <taxon>Bacillota</taxon>
        <taxon>Bacilli</taxon>
        <taxon>Bacillales</taxon>
        <taxon>Bacillaceae</taxon>
        <taxon>Metabacillus</taxon>
    </lineage>
</organism>
<dbReference type="SUPFAM" id="SSF55144">
    <property type="entry name" value="LigT-like"/>
    <property type="match status" value="1"/>
</dbReference>
<comment type="similarity">
    <text evidence="2">Belongs to the 2H phosphoesterase superfamily. ThpR family.</text>
</comment>
<sequence length="189" mass="21999">MAQSTHYFLGIHLPKIIRNKLVETLQLFKNDLPFKKWVHQDDLHLTLAFLGHPKSPEHLENLISSMKLRDNNLAPFSLNITHTGTFGRSNSPRIFFAGITRSEQLNLLHNKVYSECIDAGFKLDPRPFSPHITLARGWEGENGFTRQVQLEEELMRQPLSFQVEEFVLFQTHLDRVPKYEVINCFRIFG</sequence>
<dbReference type="EC" id="3.1.4.58" evidence="2"/>
<protein>
    <recommendedName>
        <fullName evidence="2">RNA 2',3'-cyclic phosphodiesterase</fullName>
        <shortName evidence="2">RNA 2',3'-CPDase</shortName>
        <ecNumber evidence="2">3.1.4.58</ecNumber>
    </recommendedName>
</protein>
<dbReference type="GO" id="GO:0008664">
    <property type="term" value="F:RNA 2',3'-cyclic 3'-phosphodiesterase activity"/>
    <property type="evidence" value="ECO:0007669"/>
    <property type="project" value="UniProtKB-EC"/>
</dbReference>
<comment type="function">
    <text evidence="2">Hydrolyzes RNA 2',3'-cyclic phosphodiester to an RNA 2'-phosphomonoester.</text>
</comment>
<dbReference type="PANTHER" id="PTHR35561">
    <property type="entry name" value="RNA 2',3'-CYCLIC PHOSPHODIESTERASE"/>
    <property type="match status" value="1"/>
</dbReference>
<proteinExistence type="inferred from homology"/>
<gene>
    <name evidence="3" type="primary">thpR</name>
    <name evidence="3" type="ORF">IC621_08095</name>
</gene>
<dbReference type="RefSeq" id="WP_191157562.1">
    <property type="nucleotide sequence ID" value="NZ_JACXAI010000007.1"/>
</dbReference>
<dbReference type="Proteomes" id="UP000626844">
    <property type="component" value="Unassembled WGS sequence"/>
</dbReference>
<feature type="active site" description="Proton donor" evidence="2">
    <location>
        <position position="44"/>
    </location>
</feature>
<dbReference type="NCBIfam" id="TIGR02258">
    <property type="entry name" value="2_5_ligase"/>
    <property type="match status" value="1"/>
</dbReference>
<keyword evidence="1 2" id="KW-0378">Hydrolase</keyword>
<dbReference type="Pfam" id="PF13563">
    <property type="entry name" value="2_5_RNA_ligase2"/>
    <property type="match status" value="1"/>
</dbReference>
<feature type="short sequence motif" description="HXTX 1" evidence="2">
    <location>
        <begin position="44"/>
        <end position="47"/>
    </location>
</feature>
<dbReference type="InterPro" id="IPR009097">
    <property type="entry name" value="Cyclic_Pdiesterase"/>
</dbReference>
<dbReference type="PANTHER" id="PTHR35561:SF1">
    <property type="entry name" value="RNA 2',3'-CYCLIC PHOSPHODIESTERASE"/>
    <property type="match status" value="1"/>
</dbReference>
<evidence type="ECO:0000256" key="2">
    <source>
        <dbReference type="HAMAP-Rule" id="MF_01940"/>
    </source>
</evidence>
<evidence type="ECO:0000256" key="1">
    <source>
        <dbReference type="ARBA" id="ARBA00022801"/>
    </source>
</evidence>
<feature type="active site" description="Proton acceptor" evidence="2">
    <location>
        <position position="131"/>
    </location>
</feature>
<dbReference type="EMBL" id="JACXAI010000007">
    <property type="protein sequence ID" value="MBD1380188.1"/>
    <property type="molecule type" value="Genomic_DNA"/>
</dbReference>
<keyword evidence="4" id="KW-1185">Reference proteome</keyword>
<dbReference type="AlphaFoldDB" id="A0A926NGN6"/>
<evidence type="ECO:0000313" key="3">
    <source>
        <dbReference type="EMBL" id="MBD1380188.1"/>
    </source>
</evidence>
<dbReference type="HAMAP" id="MF_01940">
    <property type="entry name" value="RNA_CPDase"/>
    <property type="match status" value="1"/>
</dbReference>
<feature type="short sequence motif" description="HXTX 2" evidence="2">
    <location>
        <begin position="131"/>
        <end position="134"/>
    </location>
</feature>
<evidence type="ECO:0000313" key="4">
    <source>
        <dbReference type="Proteomes" id="UP000626844"/>
    </source>
</evidence>
<reference evidence="3" key="1">
    <citation type="submission" date="2020-09" db="EMBL/GenBank/DDBJ databases">
        <title>A novel bacterium of genus Bacillus, isolated from South China Sea.</title>
        <authorList>
            <person name="Huang H."/>
            <person name="Mo K."/>
            <person name="Hu Y."/>
        </authorList>
    </citation>
    <scope>NUCLEOTIDE SEQUENCE</scope>
    <source>
        <strain evidence="3">IB182487</strain>
    </source>
</reference>
<comment type="catalytic activity">
    <reaction evidence="2">
        <text>a 3'-end 2',3'-cyclophospho-ribonucleotide-RNA + H2O = a 3'-end 2'-phospho-ribonucleotide-RNA + H(+)</text>
        <dbReference type="Rhea" id="RHEA:11828"/>
        <dbReference type="Rhea" id="RHEA-COMP:10464"/>
        <dbReference type="Rhea" id="RHEA-COMP:17353"/>
        <dbReference type="ChEBI" id="CHEBI:15377"/>
        <dbReference type="ChEBI" id="CHEBI:15378"/>
        <dbReference type="ChEBI" id="CHEBI:83064"/>
        <dbReference type="ChEBI" id="CHEBI:173113"/>
        <dbReference type="EC" id="3.1.4.58"/>
    </reaction>
</comment>